<evidence type="ECO:0000313" key="2">
    <source>
        <dbReference type="EMBL" id="KRN04823.1"/>
    </source>
</evidence>
<sequence>MEDNDMKKKTIATGLALLTAMIGLSTSQSQSAEAAAPDKTATVNYVKGYGIATWRDVQTASSVTGHYLPTESQWLVNTTVTGADGQPWYLVGNNEWASSKYYDLGNENSVQDLDAIVKMEKNDYYDTQFIYSSPLIPEISTVTSPFGTEYKTFSKRVVGGNAWYEIGKNQWVKDICATIKSEKSRGNKTFFEPTDYRKGPNPYQGE</sequence>
<accession>A0A0R2DV18</accession>
<evidence type="ECO:0000313" key="3">
    <source>
        <dbReference type="Proteomes" id="UP000051378"/>
    </source>
</evidence>
<dbReference type="AlphaFoldDB" id="A0A0R2DV18"/>
<evidence type="ECO:0008006" key="4">
    <source>
        <dbReference type="Google" id="ProtNLM"/>
    </source>
</evidence>
<reference evidence="2 3" key="1">
    <citation type="journal article" date="2015" name="Genome Announc.">
        <title>Expanding the biotechnology potential of lactobacilli through comparative genomics of 213 strains and associated genera.</title>
        <authorList>
            <person name="Sun Z."/>
            <person name="Harris H.M."/>
            <person name="McCann A."/>
            <person name="Guo C."/>
            <person name="Argimon S."/>
            <person name="Zhang W."/>
            <person name="Yang X."/>
            <person name="Jeffery I.B."/>
            <person name="Cooney J.C."/>
            <person name="Kagawa T.F."/>
            <person name="Liu W."/>
            <person name="Song Y."/>
            <person name="Salvetti E."/>
            <person name="Wrobel A."/>
            <person name="Rasinkangas P."/>
            <person name="Parkhill J."/>
            <person name="Rea M.C."/>
            <person name="O'Sullivan O."/>
            <person name="Ritari J."/>
            <person name="Douillard F.P."/>
            <person name="Paul Ross R."/>
            <person name="Yang R."/>
            <person name="Briner A.E."/>
            <person name="Felis G.E."/>
            <person name="de Vos W.M."/>
            <person name="Barrangou R."/>
            <person name="Klaenhammer T.R."/>
            <person name="Caufield P.W."/>
            <person name="Cui Y."/>
            <person name="Zhang H."/>
            <person name="O'Toole P.W."/>
        </authorList>
    </citation>
    <scope>NUCLEOTIDE SEQUENCE [LARGE SCALE GENOMIC DNA]</scope>
    <source>
        <strain evidence="2 3">DSM 23037</strain>
    </source>
</reference>
<proteinExistence type="predicted"/>
<keyword evidence="1" id="KW-0732">Signal</keyword>
<organism evidence="2 3">
    <name type="scientific">Holzapfeliella floricola DSM 23037 = JCM 16512</name>
    <dbReference type="NCBI Taxonomy" id="1423744"/>
    <lineage>
        <taxon>Bacteria</taxon>
        <taxon>Bacillati</taxon>
        <taxon>Bacillota</taxon>
        <taxon>Bacilli</taxon>
        <taxon>Lactobacillales</taxon>
        <taxon>Lactobacillaceae</taxon>
        <taxon>Holzapfeliella</taxon>
    </lineage>
</organism>
<protein>
    <recommendedName>
        <fullName evidence="4">Surface layer protein A domain-containing protein</fullName>
    </recommendedName>
</protein>
<evidence type="ECO:0000256" key="1">
    <source>
        <dbReference type="SAM" id="SignalP"/>
    </source>
</evidence>
<feature type="chain" id="PRO_5039639814" description="Surface layer protein A domain-containing protein" evidence="1">
    <location>
        <begin position="32"/>
        <end position="206"/>
    </location>
</feature>
<dbReference type="PATRIC" id="fig|1423744.4.peg.1210"/>
<dbReference type="Proteomes" id="UP000051378">
    <property type="component" value="Unassembled WGS sequence"/>
</dbReference>
<feature type="signal peptide" evidence="1">
    <location>
        <begin position="1"/>
        <end position="31"/>
    </location>
</feature>
<keyword evidence="3" id="KW-1185">Reference proteome</keyword>
<dbReference type="EMBL" id="AYZL01000006">
    <property type="protein sequence ID" value="KRN04823.1"/>
    <property type="molecule type" value="Genomic_DNA"/>
</dbReference>
<name>A0A0R2DV18_9LACO</name>
<comment type="caution">
    <text evidence="2">The sequence shown here is derived from an EMBL/GenBank/DDBJ whole genome shotgun (WGS) entry which is preliminary data.</text>
</comment>
<gene>
    <name evidence="2" type="ORF">FC86_GL001180</name>
</gene>
<dbReference type="STRING" id="1423744.FC86_GL001180"/>